<evidence type="ECO:0000313" key="1">
    <source>
        <dbReference type="EMBL" id="KIO11110.1"/>
    </source>
</evidence>
<protein>
    <submittedName>
        <fullName evidence="1">Uncharacterized protein</fullName>
    </submittedName>
</protein>
<dbReference type="AlphaFoldDB" id="A0A0C3PBM6"/>
<accession>A0A0C3PBM6</accession>
<name>A0A0C3PBM6_PISTI</name>
<dbReference type="Proteomes" id="UP000054217">
    <property type="component" value="Unassembled WGS sequence"/>
</dbReference>
<sequence>MCCGGATFFAATGIPPSQIQAISRLSSLAWQHHVRKNPVLLQTLLFHGRPPHDPPVSLLLCEFLILFPSSQFHTFFLVGLRAFVFGHISLPFLVLMFSGLSCTRVFIASFFVRVLAVSYSGAAISSRIPMHCDATVVFCVPGYTPICGYVCPTWPCQWGHRNFDVPWSPYGGCTLLAPMLE</sequence>
<keyword evidence="2" id="KW-1185">Reference proteome</keyword>
<dbReference type="HOGENOM" id="CLU_1489585_0_0_1"/>
<dbReference type="InParanoid" id="A0A0C3PBM6"/>
<proteinExistence type="predicted"/>
<dbReference type="OrthoDB" id="2678963at2759"/>
<dbReference type="EMBL" id="KN831950">
    <property type="protein sequence ID" value="KIO11110.1"/>
    <property type="molecule type" value="Genomic_DNA"/>
</dbReference>
<evidence type="ECO:0000313" key="2">
    <source>
        <dbReference type="Proteomes" id="UP000054217"/>
    </source>
</evidence>
<organism evidence="1 2">
    <name type="scientific">Pisolithus tinctorius Marx 270</name>
    <dbReference type="NCBI Taxonomy" id="870435"/>
    <lineage>
        <taxon>Eukaryota</taxon>
        <taxon>Fungi</taxon>
        <taxon>Dikarya</taxon>
        <taxon>Basidiomycota</taxon>
        <taxon>Agaricomycotina</taxon>
        <taxon>Agaricomycetes</taxon>
        <taxon>Agaricomycetidae</taxon>
        <taxon>Boletales</taxon>
        <taxon>Sclerodermatineae</taxon>
        <taxon>Pisolithaceae</taxon>
        <taxon>Pisolithus</taxon>
    </lineage>
</organism>
<reference evidence="1 2" key="1">
    <citation type="submission" date="2014-04" db="EMBL/GenBank/DDBJ databases">
        <authorList>
            <consortium name="DOE Joint Genome Institute"/>
            <person name="Kuo A."/>
            <person name="Kohler A."/>
            <person name="Costa M.D."/>
            <person name="Nagy L.G."/>
            <person name="Floudas D."/>
            <person name="Copeland A."/>
            <person name="Barry K.W."/>
            <person name="Cichocki N."/>
            <person name="Veneault-Fourrey C."/>
            <person name="LaButti K."/>
            <person name="Lindquist E.A."/>
            <person name="Lipzen A."/>
            <person name="Lundell T."/>
            <person name="Morin E."/>
            <person name="Murat C."/>
            <person name="Sun H."/>
            <person name="Tunlid A."/>
            <person name="Henrissat B."/>
            <person name="Grigoriev I.V."/>
            <person name="Hibbett D.S."/>
            <person name="Martin F."/>
            <person name="Nordberg H.P."/>
            <person name="Cantor M.N."/>
            <person name="Hua S.X."/>
        </authorList>
    </citation>
    <scope>NUCLEOTIDE SEQUENCE [LARGE SCALE GENOMIC DNA]</scope>
    <source>
        <strain evidence="1 2">Marx 270</strain>
    </source>
</reference>
<reference evidence="2" key="2">
    <citation type="submission" date="2015-01" db="EMBL/GenBank/DDBJ databases">
        <title>Evolutionary Origins and Diversification of the Mycorrhizal Mutualists.</title>
        <authorList>
            <consortium name="DOE Joint Genome Institute"/>
            <consortium name="Mycorrhizal Genomics Consortium"/>
            <person name="Kohler A."/>
            <person name="Kuo A."/>
            <person name="Nagy L.G."/>
            <person name="Floudas D."/>
            <person name="Copeland A."/>
            <person name="Barry K.W."/>
            <person name="Cichocki N."/>
            <person name="Veneault-Fourrey C."/>
            <person name="LaButti K."/>
            <person name="Lindquist E.A."/>
            <person name="Lipzen A."/>
            <person name="Lundell T."/>
            <person name="Morin E."/>
            <person name="Murat C."/>
            <person name="Riley R."/>
            <person name="Ohm R."/>
            <person name="Sun H."/>
            <person name="Tunlid A."/>
            <person name="Henrissat B."/>
            <person name="Grigoriev I.V."/>
            <person name="Hibbett D.S."/>
            <person name="Martin F."/>
        </authorList>
    </citation>
    <scope>NUCLEOTIDE SEQUENCE [LARGE SCALE GENOMIC DNA]</scope>
    <source>
        <strain evidence="2">Marx 270</strain>
    </source>
</reference>
<gene>
    <name evidence="1" type="ORF">M404DRAFT_833000</name>
</gene>